<evidence type="ECO:0000256" key="11">
    <source>
        <dbReference type="SAM" id="SignalP"/>
    </source>
</evidence>
<dbReference type="SUPFAM" id="SSF50998">
    <property type="entry name" value="Quinoprotein alcohol dehydrogenase-like"/>
    <property type="match status" value="1"/>
</dbReference>
<dbReference type="InterPro" id="IPR011047">
    <property type="entry name" value="Quinoprotein_ADH-like_sf"/>
</dbReference>
<dbReference type="PANTHER" id="PTHR43806">
    <property type="entry name" value="PEPTIDASE S8"/>
    <property type="match status" value="1"/>
</dbReference>
<protein>
    <recommendedName>
        <fullName evidence="3">alpha-amylase</fullName>
        <ecNumber evidence="3">3.2.1.1</ecNumber>
    </recommendedName>
    <alternativeName>
        <fullName evidence="7">1,4-alpha-D-glucan glucanohydrolase</fullName>
    </alternativeName>
</protein>
<dbReference type="SUPFAM" id="SSF49464">
    <property type="entry name" value="Carboxypeptidase regulatory domain-like"/>
    <property type="match status" value="5"/>
</dbReference>
<feature type="domain" description="Pyrrolo-quinoline quinone repeat" evidence="14">
    <location>
        <begin position="764"/>
        <end position="860"/>
    </location>
</feature>
<dbReference type="InterPro" id="IPR018391">
    <property type="entry name" value="PQQ_b-propeller_rpt"/>
</dbReference>
<dbReference type="PANTHER" id="PTHR43806:SF67">
    <property type="entry name" value="EGF-LIKE DOMAIN-CONTAINING PROTEIN"/>
    <property type="match status" value="1"/>
</dbReference>
<dbReference type="InterPro" id="IPR000209">
    <property type="entry name" value="Peptidase_S8/S53_dom"/>
</dbReference>
<dbReference type="PRINTS" id="PR00723">
    <property type="entry name" value="SUBTILISIN"/>
</dbReference>
<dbReference type="Pfam" id="PF09136">
    <property type="entry name" value="Glucodextran_B"/>
    <property type="match status" value="1"/>
</dbReference>
<feature type="compositionally biased region" description="Low complexity" evidence="10">
    <location>
        <begin position="62"/>
        <end position="79"/>
    </location>
</feature>
<gene>
    <name evidence="15" type="ORF">NF556_10995</name>
</gene>
<feature type="active site" description="Charge relay system" evidence="8">
    <location>
        <position position="295"/>
    </location>
</feature>
<comment type="catalytic activity">
    <reaction evidence="1">
        <text>Endohydrolysis of (1-&gt;4)-alpha-D-glucosidic linkages in polysaccharides containing three or more (1-&gt;4)-alpha-linked D-glucose units.</text>
        <dbReference type="EC" id="3.2.1.1"/>
    </reaction>
</comment>
<evidence type="ECO:0000313" key="16">
    <source>
        <dbReference type="Proteomes" id="UP001056455"/>
    </source>
</evidence>
<feature type="region of interest" description="Disordered" evidence="10">
    <location>
        <begin position="51"/>
        <end position="121"/>
    </location>
</feature>
<dbReference type="SUPFAM" id="SSF52317">
    <property type="entry name" value="Class I glutamine amidotransferase-like"/>
    <property type="match status" value="1"/>
</dbReference>
<sequence length="3255" mass="331953">MSLHASAAVRAALSLTLALVLAVVGLTPASATPTQTPRGADAALQVGLTLGAEHDGPDEAPAAQAGTAQTTQAGATQAASGDPATPSSTDRSDQQLEALTNPVTVEDNLAAPDEGSEPESALPAAVLDALDDDEQVSVIVHLSEQADLDEVRLAADLAGMRAEATSSVDSVSDLHAAAKDARTATVVRELKAAATTPAHDRVEDILADAETQGHASAVQDFWIINGFSATVDRETATELAEHPDVDRVELDGEVRAPEPTSSPLLPTWGLDTIKAPRTWGAYDHRGEGVVVAVLDTGVDGGHPALAPSYRGADGDHSDSWYVPTGENYPTPHDGQGHGTHVTGTITGGTPGEVTGVAPEAEWIGVKIFDDHGLTTDSTILDGAQWVLAPGGDPSKAPDVVNNSWGASDPNRTTYWDSVEAWRAAGIFPVFANGNDGPQSGTVGSPGSFPMSFGVGATDVNDQIAAFSSRGPVTWDGEEIIKPDVSAPGGQIFSTWPRNLGQDYNTISGTSMAAPHVSGAVALLLSASPDLTIDQIWETLEGTARVEDHMGEVPNNNYGHGIIDTYAATSVVAHSGRLTGTVTGPEGPLEATVSVDGGDFEVVSDPATGSYAVTVPTGGAEVSVSAFGYLTETFTIEVGVGEVAQREVSLEEAPSSTITGVVTADGTPAAGAVVSLGADGTPVAEAVTGPEGAYTLAVPHGTYQLRASLAGFLPHAQDLSIDGDLDLDIDLAPLTTPALDGWSQAQNGPARLGLTRDSVTPSTFAESWSVDLDGDAFFSSPVVSNGRLFLATTTGADSFLTALDSTTGERLWTHRGGRNLRVTPAITDDAVITSDGGNNAILALDPATGAQLWSYSTGEESTVYASPAVLDGVAYVATGLGLDNGGFVHAIDITTGEGLWRSEVGPQVLFGPAVSDGVVVAASYQTGVVRAFEATTGEQLWEFAHPTHSILASPAIADGVAYLGTGAATNGSLLALDLETGAVIWEASEHGGAQGSTPAIYHDTVIAGSHGKGFVRAYDRATGEVRWTHSTRYAVSSPQSVSSDGVVLGGSQSGIAFALDATTGSVLWEEQLSAGILSAPAVVDGTAYLVDQSGTVSAQTSSGTVSGSVTGPDGPVSAHVEVVETGELTETDADGAYVLAHRPGEWTVRTSAYGFAAQEESVLVVGGQDVPLDVELVPVGTGSLAGTVTAGDDPVTAATITVVDPVGEAVVPTAETDDTGAYAVAEVAAGDYTVLVDAEGYAPFSADVTIVEGEASVLDASLQRYDVAVVADHEGAVSRLLTGRDWLVDEVGYDDIAGTVAHYSAVALVGTPQDPATEETLTALVAEADEAGVPLVALDQNGATSGSVGQLLAVTDSGTLGEEHKWRGTTWLQDVVDHPATQSLSTDGPTDLLNPVDAAWVDDFTGTTLATVGTYSGGVRGTGVGYLARSLGHAHVVLPLHAPTADISPDLNWQPAMTDLLDDTLTWAVSAEFGEVTGAITDAAGDPVEVDVQVIDGPSVPATSAGYRLLLEPGSYTLRISAPGWVTQEQQVTISGGASQVLDWSLVAGESGTVTGTVSDQSGAPLAGATVNVNDTDLSTTSAEDGTFTIADVPAGTWTLGAAADGHTPETIPDIDVEAGSSTTVDIILRAAPSVAVIGDNDGALAGWLTEQGVPAVSTDWAVTEDLSAVDVVILAHPSDPGEEAFLAHLAAFDEAGVGVIASGGINAYTIGGAYLFQEHLGEPGQIQAVGGGGQNIMMTGATPHPAFAGLPSELPWQVTYAGESAGFGDHAGIPIATMTADEQDQRGPAAIYYPQVNGSVRVMAGGLGASFRNIPGETWTPEAEDYYLNLVRWAAAPSLGTLEGQVTGPGGFALPEATVTLPEIGFTLTADAEGEVSQTLHTGTYQVTYSAFGFEEATGTVTITEGGVGDVSIELAPDGVGTVSGTISSAGSVGTGTTAETAAETPTETDGVALEGAIVSLIGTPRTTTTAADGTFELPFVAPGEHQVEITDGTEHVRRLVDITVAAGATTTVDRTLRVSPLVGVLDDYSAPGREPSVRTFLNAWGYRVSDVTWSDPTVLSEIDLLVANGATFGEVPSAAEFAAFDDALNRNDVSTLWLGTQFGRGTIQYLNQFTGDPEQEGDGADAGIVNAQVAEGQSDHPLLAGIDLTDGAFPLVQADDSYQWFSGYSGTTIASLSTQADGMLGETIAVKGRTTGAVDVLLSTLASSLNGALSTPDRPSTAFTPEAEQLFLNALDYGLDTEGVGGEVRGVVTADGVTVPSTITVEETGRTYTGRDGDGSFVVPLDPGTWTLQVAAYGYLPQTHEVSVSAGESVQLDITLTADAGGVVTGTITDPAGAPLADVTATVGGRTAVTDANGHYTLPTVPVGTHTISYTADGLRTETRQVSLEDGQSVTVDVTMSAAAQLALIGDRNTDMGTLLQDAAYQVDSFAYAAIADVTPVVGDYDAIVVNGFGTKPGQEDFQAFLDAAEAAEVSVVLTGQYSSGAIRHLSDYTGDPTAYARGSTPDLLNYRVTTAHPIFAGFEVGDLVPIQTRPDANATYQFFEGYSGVTLATLTSGDGATEFGDGLAYRFTSPGSVQLLLGSLAASSYGTPADPNRWTPQATTVLVNGIDWAIDASQSVVTGTVTADGEPVAGATVVAVEAGTTATTTVEGTYRLGVPEGTHTVEATLPGYGTASGTVTVGDGETATLDLTMVKEPRGTAAVTVVDAATGDPVAGAQVAVGDTTIETADNGVAVVADLLPGTHDVTVSRSGYLDGMTEVTVVAGEEAAVTVELVANDVLVLGDTEDETLTDFLVEHGVAASADTWSDATLDGQRAVVINGGDPTETQFDDLVAAAGEQDVDLVVLGTHSMAGGGGTALLEEFGDDLGYQVGTEGYGDGPVSLTTTAPEHPLFAGLSDPGQVLADGGYYALLDTHPGEVLAEIAVDGADGPTASGPGVTVAFQGTTDVHLVLSFLAVSPFQGPDLGWTEDAETLLLNALDWVDDAQLAPPVPPSLTTEEALVATAEVEVSGVAPDADAVTLTVDDTEVGSVTPDADGAFAATIPLTEGPNEVVALATNAAGSTPSEPLVVTLDTTAPELTWSPEDGSHVLETELVVTGSTTDLYADPVSVQVNGTEVSVTEDGNFEAPVTLVEGDNTLTVTATDALGNTVTQERTVHSHALDVAVSVTGKGAVLPVSVTVTDADGAPHQAEGATVTALQDGEVLTGPDALRWAGGQFKGVIRGLPRGIGEVQLVVTLTLDGQEVSAAPVTIQR</sequence>
<dbReference type="InterPro" id="IPR022398">
    <property type="entry name" value="Peptidase_S8_His-AS"/>
</dbReference>
<dbReference type="Gene3D" id="3.40.50.200">
    <property type="entry name" value="Peptidase S8/S53 domain"/>
    <property type="match status" value="1"/>
</dbReference>
<dbReference type="PROSITE" id="PS00136">
    <property type="entry name" value="SUBTILASE_ASP"/>
    <property type="match status" value="1"/>
</dbReference>
<name>A0ABY4YN01_9MICO</name>
<dbReference type="Gene3D" id="3.30.70.80">
    <property type="entry name" value="Peptidase S8 propeptide/proteinase inhibitor I9"/>
    <property type="match status" value="1"/>
</dbReference>
<dbReference type="PROSITE" id="PS00138">
    <property type="entry name" value="SUBTILASE_SER"/>
    <property type="match status" value="1"/>
</dbReference>
<evidence type="ECO:0000256" key="2">
    <source>
        <dbReference type="ARBA" id="ARBA00011073"/>
    </source>
</evidence>
<dbReference type="InterPro" id="IPR015943">
    <property type="entry name" value="WD40/YVTN_repeat-like_dom_sf"/>
</dbReference>
<evidence type="ECO:0000256" key="6">
    <source>
        <dbReference type="ARBA" id="ARBA00022825"/>
    </source>
</evidence>
<dbReference type="Proteomes" id="UP001056455">
    <property type="component" value="Chromosome"/>
</dbReference>
<keyword evidence="4 8" id="KW-0645">Protease</keyword>
<dbReference type="Gene3D" id="2.40.128.630">
    <property type="match status" value="1"/>
</dbReference>
<reference evidence="15" key="1">
    <citation type="submission" date="2022-06" db="EMBL/GenBank/DDBJ databases">
        <title>Ornithinimicrobium HY1793.</title>
        <authorList>
            <person name="Huang Y."/>
        </authorList>
    </citation>
    <scope>NUCLEOTIDE SEQUENCE</scope>
    <source>
        <strain evidence="15">HY1793</strain>
    </source>
</reference>
<evidence type="ECO:0000256" key="5">
    <source>
        <dbReference type="ARBA" id="ARBA00022801"/>
    </source>
</evidence>
<dbReference type="SUPFAM" id="SSF52743">
    <property type="entry name" value="Subtilisin-like"/>
    <property type="match status" value="1"/>
</dbReference>
<keyword evidence="11" id="KW-0732">Signal</keyword>
<evidence type="ECO:0000259" key="12">
    <source>
        <dbReference type="Pfam" id="PF00082"/>
    </source>
</evidence>
<dbReference type="Gene3D" id="2.60.40.10">
    <property type="entry name" value="Immunoglobulins"/>
    <property type="match status" value="2"/>
</dbReference>
<keyword evidence="6 8" id="KW-0720">Serine protease</keyword>
<evidence type="ECO:0000256" key="1">
    <source>
        <dbReference type="ARBA" id="ARBA00000548"/>
    </source>
</evidence>
<dbReference type="Pfam" id="PF05922">
    <property type="entry name" value="Inhibitor_I9"/>
    <property type="match status" value="1"/>
</dbReference>
<evidence type="ECO:0000256" key="8">
    <source>
        <dbReference type="PROSITE-ProRule" id="PRU01240"/>
    </source>
</evidence>
<keyword evidence="16" id="KW-1185">Reference proteome</keyword>
<dbReference type="SUPFAM" id="SSF49452">
    <property type="entry name" value="Starch-binding domain-like"/>
    <property type="match status" value="7"/>
</dbReference>
<dbReference type="InterPro" id="IPR023828">
    <property type="entry name" value="Peptidase_S8_Ser-AS"/>
</dbReference>
<dbReference type="InterPro" id="IPR037045">
    <property type="entry name" value="S8pro/Inhibitor_I9_sf"/>
</dbReference>
<dbReference type="InterPro" id="IPR013783">
    <property type="entry name" value="Ig-like_fold"/>
</dbReference>
<organism evidence="15 16">
    <name type="scientific">Ornithinimicrobium faecis</name>
    <dbReference type="NCBI Taxonomy" id="2934158"/>
    <lineage>
        <taxon>Bacteria</taxon>
        <taxon>Bacillati</taxon>
        <taxon>Actinomycetota</taxon>
        <taxon>Actinomycetes</taxon>
        <taxon>Micrococcales</taxon>
        <taxon>Ornithinimicrobiaceae</taxon>
        <taxon>Ornithinimicrobium</taxon>
    </lineage>
</organism>
<dbReference type="Gene3D" id="2.60.40.1120">
    <property type="entry name" value="Carboxypeptidase-like, regulatory domain"/>
    <property type="match status" value="12"/>
</dbReference>
<dbReference type="InterPro" id="IPR015500">
    <property type="entry name" value="Peptidase_S8_subtilisin-rel"/>
</dbReference>
<feature type="compositionally biased region" description="Polar residues" evidence="10">
    <location>
        <begin position="85"/>
        <end position="103"/>
    </location>
</feature>
<dbReference type="InterPro" id="IPR008969">
    <property type="entry name" value="CarboxyPept-like_regulatory"/>
</dbReference>
<comment type="similarity">
    <text evidence="2 8 9">Belongs to the peptidase S8 family.</text>
</comment>
<feature type="domain" description="Pyrrolo-quinoline quinone repeat" evidence="14">
    <location>
        <begin position="885"/>
        <end position="1030"/>
    </location>
</feature>
<dbReference type="Pfam" id="PF13360">
    <property type="entry name" value="PQQ_2"/>
    <property type="match status" value="2"/>
</dbReference>
<dbReference type="EMBL" id="CP099489">
    <property type="protein sequence ID" value="USQ78187.1"/>
    <property type="molecule type" value="Genomic_DNA"/>
</dbReference>
<evidence type="ECO:0000256" key="9">
    <source>
        <dbReference type="RuleBase" id="RU003355"/>
    </source>
</evidence>
<dbReference type="InterPro" id="IPR029062">
    <property type="entry name" value="Class_I_gatase-like"/>
</dbReference>
<dbReference type="RefSeq" id="WP_252590986.1">
    <property type="nucleotide sequence ID" value="NZ_CP099489.1"/>
</dbReference>
<feature type="active site" description="Charge relay system" evidence="8">
    <location>
        <position position="337"/>
    </location>
</feature>
<dbReference type="InterPro" id="IPR013784">
    <property type="entry name" value="Carb-bd-like_fold"/>
</dbReference>
<dbReference type="InterPro" id="IPR002372">
    <property type="entry name" value="PQQ_rpt_dom"/>
</dbReference>
<evidence type="ECO:0000256" key="10">
    <source>
        <dbReference type="SAM" id="MobiDB-lite"/>
    </source>
</evidence>
<dbReference type="Pfam" id="PF00082">
    <property type="entry name" value="Peptidase_S8"/>
    <property type="match status" value="1"/>
</dbReference>
<feature type="active site" description="Charge relay system" evidence="8">
    <location>
        <position position="510"/>
    </location>
</feature>
<feature type="chain" id="PRO_5046368326" description="alpha-amylase" evidence="11">
    <location>
        <begin position="32"/>
        <end position="3255"/>
    </location>
</feature>
<accession>A0ABY4YN01</accession>
<dbReference type="InterPro" id="IPR010259">
    <property type="entry name" value="S8pro/Inhibitor_I9"/>
</dbReference>
<dbReference type="EC" id="3.2.1.1" evidence="3"/>
<dbReference type="Pfam" id="PF13620">
    <property type="entry name" value="CarboxypepD_reg"/>
    <property type="match status" value="9"/>
</dbReference>
<dbReference type="SUPFAM" id="SSF54897">
    <property type="entry name" value="Protease propeptides/inhibitors"/>
    <property type="match status" value="1"/>
</dbReference>
<dbReference type="InterPro" id="IPR036852">
    <property type="entry name" value="Peptidase_S8/S53_dom_sf"/>
</dbReference>
<feature type="domain" description="Peptidase S8/S53" evidence="12">
    <location>
        <begin position="286"/>
        <end position="560"/>
    </location>
</feature>
<dbReference type="PROSITE" id="PS51892">
    <property type="entry name" value="SUBTILASE"/>
    <property type="match status" value="1"/>
</dbReference>
<evidence type="ECO:0000256" key="7">
    <source>
        <dbReference type="ARBA" id="ARBA00030238"/>
    </source>
</evidence>
<feature type="signal peptide" evidence="11">
    <location>
        <begin position="1"/>
        <end position="31"/>
    </location>
</feature>
<feature type="domain" description="Inhibitor I9" evidence="13">
    <location>
        <begin position="139"/>
        <end position="255"/>
    </location>
</feature>
<dbReference type="InterPro" id="IPR023827">
    <property type="entry name" value="Peptidase_S8_Asp-AS"/>
</dbReference>
<dbReference type="Gene3D" id="2.40.10.480">
    <property type="match status" value="1"/>
</dbReference>
<evidence type="ECO:0000259" key="13">
    <source>
        <dbReference type="Pfam" id="PF05922"/>
    </source>
</evidence>
<dbReference type="SMART" id="SM00564">
    <property type="entry name" value="PQQ"/>
    <property type="match status" value="7"/>
</dbReference>
<evidence type="ECO:0000259" key="14">
    <source>
        <dbReference type="Pfam" id="PF13360"/>
    </source>
</evidence>
<proteinExistence type="inferred from homology"/>
<keyword evidence="5 8" id="KW-0378">Hydrolase</keyword>
<evidence type="ECO:0000256" key="3">
    <source>
        <dbReference type="ARBA" id="ARBA00012595"/>
    </source>
</evidence>
<dbReference type="InterPro" id="IPR050131">
    <property type="entry name" value="Peptidase_S8_subtilisin-like"/>
</dbReference>
<evidence type="ECO:0000256" key="4">
    <source>
        <dbReference type="ARBA" id="ARBA00022670"/>
    </source>
</evidence>
<dbReference type="Gene3D" id="2.130.10.10">
    <property type="entry name" value="YVTN repeat-like/Quinoprotein amine dehydrogenase"/>
    <property type="match status" value="1"/>
</dbReference>
<dbReference type="PROSITE" id="PS00137">
    <property type="entry name" value="SUBTILASE_HIS"/>
    <property type="match status" value="1"/>
</dbReference>
<evidence type="ECO:0000313" key="15">
    <source>
        <dbReference type="EMBL" id="USQ78187.1"/>
    </source>
</evidence>